<accession>A0AAV2TVC5</accession>
<sequence length="1004" mass="115510">MTPLHTIQAGLFILTEFFHFALLAQTHSYTVDDFPNLNKKVYHTKPVSGDGEAYITVLHYNPNVVTCVVYSKERPLDGSLRIEMETNDAGLCKMITTEKEAIGPGFLTEYQLVPNYDGSLVGSYILECRAGFRRMGKINAMFFVTFPLEKSSALGRSILLEHYKSTDLLELHINRSRGWFRVGHTLILFIRLGPHNVVGEKSFGGLLPILSVDLIIAPAEDSIKTHGMWKSREVEVEELEDGQLRISLNCTGLDLGEEQYRARLIIIDQPHYIDLDVYVSSKGQDETSESGDKSAYLAGIHSQKTLVRALMCEALSEECSSALRRGEPVEKTIAKFTNHPSFYFSFKFGQNAISRYRSRGIVINLIATSKLSNEPIVKPKHVSIHHAFLPYESIAEWVLPSVNIESREMILPVEISVNNFSNCGPYYVRFHSTPGEQIVWDEDTLILVFLTEYPAIRLSRRTAMPSEWVRLTGFTELEDAHFQGSNITLLRVTWIVQSKGYWRRVITYNYTSPTNETVDYGAGFSPDDVVVLSFGWGVHLDIKARPDINEAIFGCLLMFGSTEMQTNKLLEYPNYLYIETDTPFHVLSEFTSPAMEFNRSGYYHSSPNLERYVQVVLVRPSTSTIRISCLLDHLAARGYARNIFFVRVYLLEELNGTVKKKELKLSKFYGRLQFQYLWRADEIVRIADYSWHGMRLSCHNVYTPDMHRDDIRLSFGSSQIELYMPYHRIIIWKADHEITTNRTEFYLRKASSFSCYTETNLGLFVHQWHVRRVYDRSDQSEWRDQTTLRTGTYASSKPGEPSVLHIPYTFTLTVEQYIATCKVHAVSGRTPLPNTAVIRFSLPSLGQQTTALMRMDSLSVEYLLIALLTGPVLLIAMRIPFWVKRFDEDRRERAKYERSLVSSVDSRMSRLLRGRRIRRRTTVHDYVKDGETQTTTRTPSERTRTSKMKRLPVRGTKRKRSVMRASIRRRTYGRRISRVSTRIRQGSSKSERKLPSYFSISWKG</sequence>
<feature type="signal peptide" evidence="3">
    <location>
        <begin position="1"/>
        <end position="28"/>
    </location>
</feature>
<organism evidence="4 5">
    <name type="scientific">Calicophoron daubneyi</name>
    <name type="common">Rumen fluke</name>
    <name type="synonym">Paramphistomum daubneyi</name>
    <dbReference type="NCBI Taxonomy" id="300641"/>
    <lineage>
        <taxon>Eukaryota</taxon>
        <taxon>Metazoa</taxon>
        <taxon>Spiralia</taxon>
        <taxon>Lophotrochozoa</taxon>
        <taxon>Platyhelminthes</taxon>
        <taxon>Trematoda</taxon>
        <taxon>Digenea</taxon>
        <taxon>Plagiorchiida</taxon>
        <taxon>Pronocephalata</taxon>
        <taxon>Paramphistomoidea</taxon>
        <taxon>Paramphistomidae</taxon>
        <taxon>Calicophoron</taxon>
    </lineage>
</organism>
<name>A0AAV2TVC5_CALDB</name>
<feature type="chain" id="PRO_5043808319" evidence="3">
    <location>
        <begin position="29"/>
        <end position="1004"/>
    </location>
</feature>
<keyword evidence="3" id="KW-0732">Signal</keyword>
<evidence type="ECO:0000256" key="2">
    <source>
        <dbReference type="SAM" id="Phobius"/>
    </source>
</evidence>
<feature type="compositionally biased region" description="Basic residues" evidence="1">
    <location>
        <begin position="945"/>
        <end position="962"/>
    </location>
</feature>
<comment type="caution">
    <text evidence="4">The sequence shown here is derived from an EMBL/GenBank/DDBJ whole genome shotgun (WGS) entry which is preliminary data.</text>
</comment>
<evidence type="ECO:0000256" key="1">
    <source>
        <dbReference type="SAM" id="MobiDB-lite"/>
    </source>
</evidence>
<dbReference type="AlphaFoldDB" id="A0AAV2TVC5"/>
<feature type="transmembrane region" description="Helical" evidence="2">
    <location>
        <begin position="862"/>
        <end position="883"/>
    </location>
</feature>
<dbReference type="EMBL" id="CAXLJL010000822">
    <property type="protein sequence ID" value="CAL5141115.1"/>
    <property type="molecule type" value="Genomic_DNA"/>
</dbReference>
<dbReference type="Proteomes" id="UP001497525">
    <property type="component" value="Unassembled WGS sequence"/>
</dbReference>
<keyword evidence="2" id="KW-0472">Membrane</keyword>
<evidence type="ECO:0000313" key="5">
    <source>
        <dbReference type="Proteomes" id="UP001497525"/>
    </source>
</evidence>
<proteinExistence type="predicted"/>
<gene>
    <name evidence="4" type="ORF">CDAUBV1_LOCUS16386</name>
</gene>
<feature type="region of interest" description="Disordered" evidence="1">
    <location>
        <begin position="929"/>
        <end position="962"/>
    </location>
</feature>
<keyword evidence="2" id="KW-1133">Transmembrane helix</keyword>
<protein>
    <submittedName>
        <fullName evidence="4">Uncharacterized protein</fullName>
    </submittedName>
</protein>
<evidence type="ECO:0000256" key="3">
    <source>
        <dbReference type="SAM" id="SignalP"/>
    </source>
</evidence>
<evidence type="ECO:0000313" key="4">
    <source>
        <dbReference type="EMBL" id="CAL5141115.1"/>
    </source>
</evidence>
<reference evidence="4" key="1">
    <citation type="submission" date="2024-06" db="EMBL/GenBank/DDBJ databases">
        <authorList>
            <person name="Liu X."/>
            <person name="Lenzi L."/>
            <person name="Haldenby T S."/>
            <person name="Uol C."/>
        </authorList>
    </citation>
    <scope>NUCLEOTIDE SEQUENCE</scope>
</reference>
<keyword evidence="2" id="KW-0812">Transmembrane</keyword>